<dbReference type="InterPro" id="IPR011767">
    <property type="entry name" value="GLR_AS"/>
</dbReference>
<dbReference type="PANTHER" id="PTHR34386">
    <property type="entry name" value="GLUTAREDOXIN"/>
    <property type="match status" value="1"/>
</dbReference>
<dbReference type="AlphaFoldDB" id="A0A6M1RR96"/>
<comment type="caution">
    <text evidence="2">The sequence shown here is derived from an EMBL/GenBank/DDBJ whole genome shotgun (WGS) entry which is preliminary data.</text>
</comment>
<dbReference type="InterPro" id="IPR036249">
    <property type="entry name" value="Thioredoxin-like_sf"/>
</dbReference>
<accession>A0A6M1RR96</accession>
<name>A0A6M1RR96_9BACT</name>
<gene>
    <name evidence="2" type="ORF">G4L39_07160</name>
</gene>
<keyword evidence="3" id="KW-1185">Reference proteome</keyword>
<dbReference type="PROSITE" id="PS00195">
    <property type="entry name" value="GLUTAREDOXIN_1"/>
    <property type="match status" value="1"/>
</dbReference>
<dbReference type="InterPro" id="IPR051548">
    <property type="entry name" value="Grx-like_ET"/>
</dbReference>
<dbReference type="InterPro" id="IPR002109">
    <property type="entry name" value="Glutaredoxin"/>
</dbReference>
<dbReference type="RefSeq" id="WP_165107035.1">
    <property type="nucleotide sequence ID" value="NZ_JAAKYA010000048.1"/>
</dbReference>
<evidence type="ECO:0000313" key="2">
    <source>
        <dbReference type="EMBL" id="NGO39175.1"/>
    </source>
</evidence>
<dbReference type="SUPFAM" id="SSF52833">
    <property type="entry name" value="Thioredoxin-like"/>
    <property type="match status" value="1"/>
</dbReference>
<dbReference type="PROSITE" id="PS51354">
    <property type="entry name" value="GLUTAREDOXIN_2"/>
    <property type="match status" value="1"/>
</dbReference>
<dbReference type="PANTHER" id="PTHR34386:SF1">
    <property type="entry name" value="GLUTAREDOXIN-LIKE PROTEIN NRDH"/>
    <property type="match status" value="1"/>
</dbReference>
<dbReference type="Pfam" id="PF00462">
    <property type="entry name" value="Glutaredoxin"/>
    <property type="match status" value="1"/>
</dbReference>
<evidence type="ECO:0000259" key="1">
    <source>
        <dbReference type="Pfam" id="PF00462"/>
    </source>
</evidence>
<dbReference type="GO" id="GO:0009055">
    <property type="term" value="F:electron transfer activity"/>
    <property type="evidence" value="ECO:0007669"/>
    <property type="project" value="TreeGrafter"/>
</dbReference>
<sequence>MQPQRVRLFVKPWCPWCQRAEAWLQTRGITYERLDVTRNHQAWQEMVQLSGQTLAPVLEVDGAVLADFGPEELARFWEEKVTRKPR</sequence>
<protein>
    <submittedName>
        <fullName evidence="2">Glutaredoxin family protein</fullName>
    </submittedName>
</protein>
<dbReference type="EMBL" id="JAAKYA010000048">
    <property type="protein sequence ID" value="NGO39175.1"/>
    <property type="molecule type" value="Genomic_DNA"/>
</dbReference>
<dbReference type="Gene3D" id="3.40.30.10">
    <property type="entry name" value="Glutaredoxin"/>
    <property type="match status" value="1"/>
</dbReference>
<feature type="domain" description="Glutaredoxin" evidence="1">
    <location>
        <begin position="6"/>
        <end position="63"/>
    </location>
</feature>
<dbReference type="GO" id="GO:0045454">
    <property type="term" value="P:cell redox homeostasis"/>
    <property type="evidence" value="ECO:0007669"/>
    <property type="project" value="TreeGrafter"/>
</dbReference>
<dbReference type="Proteomes" id="UP000477311">
    <property type="component" value="Unassembled WGS sequence"/>
</dbReference>
<dbReference type="CDD" id="cd02976">
    <property type="entry name" value="NrdH"/>
    <property type="match status" value="1"/>
</dbReference>
<reference evidence="2 3" key="1">
    <citation type="submission" date="2020-02" db="EMBL/GenBank/DDBJ databases">
        <title>Draft genome sequence of Limisphaera ngatamarikiensis NGM72.4T, a thermophilic Verrucomicrobia grouped in subdivision 3.</title>
        <authorList>
            <person name="Carere C.R."/>
            <person name="Steen J."/>
            <person name="Hugenholtz P."/>
            <person name="Stott M.B."/>
        </authorList>
    </citation>
    <scope>NUCLEOTIDE SEQUENCE [LARGE SCALE GENOMIC DNA]</scope>
    <source>
        <strain evidence="2 3">NGM72.4</strain>
    </source>
</reference>
<evidence type="ECO:0000313" key="3">
    <source>
        <dbReference type="Proteomes" id="UP000477311"/>
    </source>
</evidence>
<proteinExistence type="predicted"/>
<organism evidence="2 3">
    <name type="scientific">Limisphaera ngatamarikiensis</name>
    <dbReference type="NCBI Taxonomy" id="1324935"/>
    <lineage>
        <taxon>Bacteria</taxon>
        <taxon>Pseudomonadati</taxon>
        <taxon>Verrucomicrobiota</taxon>
        <taxon>Verrucomicrobiia</taxon>
        <taxon>Limisphaerales</taxon>
        <taxon>Limisphaeraceae</taxon>
        <taxon>Limisphaera</taxon>
    </lineage>
</organism>